<name>A0A9X4KY68_9BACL</name>
<evidence type="ECO:0000313" key="2">
    <source>
        <dbReference type="Proteomes" id="UP001153404"/>
    </source>
</evidence>
<protein>
    <submittedName>
        <fullName evidence="1">Uncharacterized protein</fullName>
    </submittedName>
</protein>
<sequence length="91" mass="10067">MSRSPPKKATQIANNPFNVFHSWETYNTNIRDSSGIAAKLLAKLVSGVPDGEEPFAWMNRTYAEDPHWSDGVRAIYGKLVSIGRAKEESAS</sequence>
<dbReference type="EMBL" id="JAPDIA010000008">
    <property type="protein sequence ID" value="MDG0812913.1"/>
    <property type="molecule type" value="Genomic_DNA"/>
</dbReference>
<comment type="caution">
    <text evidence="1">The sequence shown here is derived from an EMBL/GenBank/DDBJ whole genome shotgun (WGS) entry which is preliminary data.</text>
</comment>
<keyword evidence="2" id="KW-1185">Reference proteome</keyword>
<evidence type="ECO:0000313" key="1">
    <source>
        <dbReference type="EMBL" id="MDG0812913.1"/>
    </source>
</evidence>
<reference evidence="1" key="1">
    <citation type="submission" date="2022-10" db="EMBL/GenBank/DDBJ databases">
        <title>Comparative genomic analysis of Cohnella hashimotonis sp. nov., isolated from the International Space Station.</title>
        <authorList>
            <person name="Simpson A."/>
            <person name="Venkateswaran K."/>
        </authorList>
    </citation>
    <scope>NUCLEOTIDE SEQUENCE</scope>
    <source>
        <strain evidence="1">DSM 28161</strain>
    </source>
</reference>
<dbReference type="AlphaFoldDB" id="A0A9X4KY68"/>
<proteinExistence type="predicted"/>
<dbReference type="RefSeq" id="WP_277536549.1">
    <property type="nucleotide sequence ID" value="NZ_JAPDIA010000008.1"/>
</dbReference>
<accession>A0A9X4KY68</accession>
<organism evidence="1 2">
    <name type="scientific">Cohnella rhizosphaerae</name>
    <dbReference type="NCBI Taxonomy" id="1457232"/>
    <lineage>
        <taxon>Bacteria</taxon>
        <taxon>Bacillati</taxon>
        <taxon>Bacillota</taxon>
        <taxon>Bacilli</taxon>
        <taxon>Bacillales</taxon>
        <taxon>Paenibacillaceae</taxon>
        <taxon>Cohnella</taxon>
    </lineage>
</organism>
<dbReference type="Proteomes" id="UP001153404">
    <property type="component" value="Unassembled WGS sequence"/>
</dbReference>
<gene>
    <name evidence="1" type="ORF">OMP40_29030</name>
</gene>